<reference evidence="1" key="1">
    <citation type="journal article" date="2014" name="Genome Biol. Evol.">
        <title>Comparative genomic analysis of malaria mosquito vector-associated novel pathogen Elizabethkingia anophelis.</title>
        <authorList>
            <person name="Teo J."/>
            <person name="Tan S.Y."/>
            <person name="Liu Y."/>
            <person name="Tay M."/>
            <person name="Ding Y."/>
            <person name="Li Y."/>
            <person name="Kjelleberg S."/>
            <person name="Givskov M."/>
            <person name="Lin R.T."/>
            <person name="Yang L."/>
        </authorList>
    </citation>
    <scope>NUCLEOTIDE SEQUENCE</scope>
</reference>
<reference evidence="1" key="6">
    <citation type="journal article" date="2017" name="Nat. Commun.">
        <title>Evolutionary dynamics and genomic features of the Elizabethkingia anophelis 2015 to 2016 Wisconsin outbreak strain.</title>
        <authorList>
            <person name="Perrin A."/>
            <person name="Larsonneur E."/>
            <person name="Nicholson A.C."/>
            <person name="Edwards D.J."/>
            <person name="Gundlach K.M."/>
            <person name="Whitney A.M."/>
            <person name="Gulvik C.A."/>
            <person name="Bell M.E."/>
            <person name="Rendueles O."/>
            <person name="Cury J."/>
            <person name="Hugon P."/>
            <person name="Clermont D."/>
            <person name="Enouf V."/>
            <person name="Loparev V."/>
            <person name="Juieng P."/>
            <person name="Monson T."/>
            <person name="Warshauer D."/>
            <person name="Elbadawi L.I."/>
            <person name="Walters M.S."/>
            <person name="Crist M.B."/>
            <person name="Noble-Wang J."/>
            <person name="Borlaug G."/>
            <person name="Rocha E.P.C."/>
            <person name="Criscuolo A."/>
            <person name="Touchon M."/>
            <person name="Davis J.P."/>
            <person name="Holt K.E."/>
            <person name="McQuiston J.R."/>
            <person name="Brisse S."/>
        </authorList>
    </citation>
    <scope>NUCLEOTIDE SEQUENCE</scope>
</reference>
<accession>A0A455ZF92</accession>
<reference evidence="1" key="5">
    <citation type="journal article" date="2017" name="Genome Announc.">
        <title>Complete Circularized Genome Sequences of Four Strains of Elizabethkingia anophelis, Including Two Novel Strains Isolated from Wild-Caught Anopheles sinensis.</title>
        <authorList>
            <person name="Pei D."/>
            <person name="Nicholson A.C."/>
            <person name="Jiang J."/>
            <person name="Chen H."/>
            <person name="Whitney A.M."/>
            <person name="Villarma A."/>
            <person name="Bell M."/>
            <person name="Humrighouse B."/>
            <person name="Rowe L.A."/>
            <person name="Sheth M."/>
            <person name="Batra D."/>
            <person name="Juieng P."/>
            <person name="Loparev V.N."/>
            <person name="McQuiston J.R."/>
            <person name="Lan Y."/>
            <person name="Ma Y."/>
            <person name="Xu J."/>
        </authorList>
    </citation>
    <scope>NUCLEOTIDE SEQUENCE</scope>
</reference>
<proteinExistence type="predicted"/>
<evidence type="ECO:0000313" key="1">
    <source>
        <dbReference type="EMBL" id="DAC75271.1"/>
    </source>
</evidence>
<name>A0A455ZF92_9FLAO</name>
<reference evidence="1" key="2">
    <citation type="journal article" date="2014" name="PLoS ONE">
        <title>Insights from the genome annotation of Elizabethkingia anophelis from the malaria vector Anopheles gambiae.</title>
        <authorList>
            <person name="Kukutla P."/>
            <person name="Lindberg B.G."/>
            <person name="Pei D."/>
            <person name="Rayl M."/>
            <person name="Yu W."/>
            <person name="Steritz M."/>
            <person name="Faye I."/>
            <person name="Xu J."/>
        </authorList>
    </citation>
    <scope>NUCLEOTIDE SEQUENCE</scope>
</reference>
<reference evidence="1" key="7">
    <citation type="journal article" date="2017" name="Sci. Rep.">
        <title>Genomic features, phylogenetic relationships, and comparative genomics of Elizabethkingia anophelis strain EM361-97 isolated in Taiwan.</title>
        <authorList>
            <person name="Lin J.N."/>
            <person name="Lai C.H."/>
            <person name="Yang C.H."/>
            <person name="Huang Y.H."/>
            <person name="Lin H.H."/>
        </authorList>
    </citation>
    <scope>NUCLEOTIDE SEQUENCE</scope>
</reference>
<dbReference type="AlphaFoldDB" id="A0A455ZF92"/>
<sequence length="65" mass="7850">MINKRRVAHCETVRCQATEKLRNLHPIGYPSSYFQYFRNCFARKLDDFALQKYKLFGNLSEFEKK</sequence>
<gene>
    <name evidence="1" type="primary">ICEEaII(8)_FMS-007_14755_14952</name>
</gene>
<organism evidence="1">
    <name type="scientific">Elizabethkingia anophelis</name>
    <dbReference type="NCBI Taxonomy" id="1117645"/>
    <lineage>
        <taxon>Bacteria</taxon>
        <taxon>Pseudomonadati</taxon>
        <taxon>Bacteroidota</taxon>
        <taxon>Flavobacteriia</taxon>
        <taxon>Flavobacteriales</taxon>
        <taxon>Weeksellaceae</taxon>
        <taxon>Elizabethkingia</taxon>
    </lineage>
</organism>
<dbReference type="EMBL" id="BK010602">
    <property type="protein sequence ID" value="DAC75271.1"/>
    <property type="molecule type" value="Genomic_DNA"/>
</dbReference>
<reference evidence="1" key="8">
    <citation type="journal article" date="2018" name="J. ISSAAS">
        <title>In Silico Identification of Three Types of Integrative and Conjugative Elements (ICEs) in Elizabethkingia anophelis Strains Isolated from Around the World.</title>
        <authorList>
            <person name="Xu J."/>
            <person name="Pei D."/>
            <person name="Nicholson A."/>
            <person name="Lan Y."/>
            <person name="Xia Q."/>
        </authorList>
    </citation>
    <scope>NUCLEOTIDE SEQUENCE</scope>
</reference>
<protein>
    <submittedName>
        <fullName evidence="1">Uncharacterized protein</fullName>
    </submittedName>
</protein>
<reference evidence="1" key="4">
    <citation type="journal article" date="2016" name="Sci. Rep.">
        <title>Genomic epidemiology and global diversity of the emerging bacterial pathogen Elizabethkingia anophelis.</title>
        <authorList>
            <person name="Breurec S."/>
            <person name="Criscuolo A."/>
            <person name="Diancourt L."/>
            <person name="Rendueles O."/>
            <person name="Vandenbogaert M."/>
            <person name="Passet V."/>
            <person name="Caro V."/>
            <person name="Rocha E.P."/>
            <person name="Touchon M."/>
            <person name="Brisse S."/>
        </authorList>
    </citation>
    <scope>NUCLEOTIDE SEQUENCE</scope>
</reference>
<reference evidence="1" key="3">
    <citation type="journal article" date="2016" name="Genome Announc.">
        <title>Complete Genome Sequences of Four Strains from the 2015-2016 Elizabethkingia anophelis Outbreak.</title>
        <authorList>
            <person name="Nicholson A.C."/>
            <person name="Whitney A.M."/>
            <person name="Emery B.D."/>
            <person name="Bell M.E."/>
            <person name="Gartin J.T."/>
            <person name="Humrighouse B.W."/>
            <person name="Loparev V.N."/>
            <person name="Batra D."/>
            <person name="Sheth M."/>
            <person name="Rowe L.A."/>
            <person name="Juieng P."/>
            <person name="Knipe K."/>
            <person name="Gulvik C."/>
            <person name="McQuiston J.R."/>
        </authorList>
    </citation>
    <scope>NUCLEOTIDE SEQUENCE</scope>
</reference>